<dbReference type="InterPro" id="IPR015943">
    <property type="entry name" value="WD40/YVTN_repeat-like_dom_sf"/>
</dbReference>
<protein>
    <submittedName>
        <fullName evidence="6">Uncharacterized protein</fullName>
    </submittedName>
</protein>
<dbReference type="InterPro" id="IPR036322">
    <property type="entry name" value="WD40_repeat_dom_sf"/>
</dbReference>
<dbReference type="GO" id="GO:0005829">
    <property type="term" value="C:cytosol"/>
    <property type="evidence" value="ECO:0007669"/>
    <property type="project" value="TreeGrafter"/>
</dbReference>
<organism evidence="6 7">
    <name type="scientific">Stentor coeruleus</name>
    <dbReference type="NCBI Taxonomy" id="5963"/>
    <lineage>
        <taxon>Eukaryota</taxon>
        <taxon>Sar</taxon>
        <taxon>Alveolata</taxon>
        <taxon>Ciliophora</taxon>
        <taxon>Postciliodesmatophora</taxon>
        <taxon>Heterotrichea</taxon>
        <taxon>Heterotrichida</taxon>
        <taxon>Stentoridae</taxon>
        <taxon>Stentor</taxon>
    </lineage>
</organism>
<evidence type="ECO:0000256" key="3">
    <source>
        <dbReference type="ARBA" id="ARBA00022694"/>
    </source>
</evidence>
<reference evidence="6 7" key="1">
    <citation type="submission" date="2016-11" db="EMBL/GenBank/DDBJ databases">
        <title>The macronuclear genome of Stentor coeruleus: a giant cell with tiny introns.</title>
        <authorList>
            <person name="Slabodnick M."/>
            <person name="Ruby J.G."/>
            <person name="Reiff S.B."/>
            <person name="Swart E.C."/>
            <person name="Gosai S."/>
            <person name="Prabakaran S."/>
            <person name="Witkowska E."/>
            <person name="Larue G.E."/>
            <person name="Fisher S."/>
            <person name="Freeman R.M."/>
            <person name="Gunawardena J."/>
            <person name="Chu W."/>
            <person name="Stover N.A."/>
            <person name="Gregory B.D."/>
            <person name="Nowacki M."/>
            <person name="Derisi J."/>
            <person name="Roy S.W."/>
            <person name="Marshall W.F."/>
            <person name="Sood P."/>
        </authorList>
    </citation>
    <scope>NUCLEOTIDE SEQUENCE [LARGE SCALE GENOMIC DNA]</scope>
    <source>
        <strain evidence="6">WM001</strain>
    </source>
</reference>
<dbReference type="PANTHER" id="PTHR16288:SF0">
    <property type="entry name" value="TRNA (GUANINE-N(7)-)-METHYLTRANSFERASE NON-CATALYTIC SUBUNIT WDR4"/>
    <property type="match status" value="1"/>
</dbReference>
<evidence type="ECO:0000256" key="4">
    <source>
        <dbReference type="ARBA" id="ARBA00022737"/>
    </source>
</evidence>
<dbReference type="PANTHER" id="PTHR16288">
    <property type="entry name" value="WD40 REPEAT PROTEIN 4"/>
    <property type="match status" value="1"/>
</dbReference>
<gene>
    <name evidence="6" type="ORF">SteCoe_30315</name>
</gene>
<dbReference type="EMBL" id="MPUH01000987">
    <property type="protein sequence ID" value="OMJ71467.1"/>
    <property type="molecule type" value="Genomic_DNA"/>
</dbReference>
<dbReference type="InterPro" id="IPR028884">
    <property type="entry name" value="Trm82"/>
</dbReference>
<evidence type="ECO:0000313" key="6">
    <source>
        <dbReference type="EMBL" id="OMJ71467.1"/>
    </source>
</evidence>
<sequence length="267" mass="30388">MALKNIVLRFPELAYSLQNTMLVRNLSKIMSIEGHTDEITGICKVKDFWVSVSLDKTVRFIRVNWDEEKFTKEYEVVHKKKITSICGNDDAVFIGDKTGEVWRIVLGGLQSGGVDNLDCCSFYIGHQASIEKLWCYNSYLISSDCEWKIKVTQIQSYGIIESILLGHTSKIVSSLLQKGELLSCDESGVLKFWDSHRELASMKLNEPIDLYLFGEHILGISKTQTFYIDQKLKQVIPIHTAPVCVDYPHASLINPESFTEIKLNFPQ</sequence>
<dbReference type="Proteomes" id="UP000187209">
    <property type="component" value="Unassembled WGS sequence"/>
</dbReference>
<evidence type="ECO:0000256" key="1">
    <source>
        <dbReference type="ARBA" id="ARBA00004123"/>
    </source>
</evidence>
<dbReference type="Gene3D" id="2.130.10.10">
    <property type="entry name" value="YVTN repeat-like/Quinoprotein amine dehydrogenase"/>
    <property type="match status" value="1"/>
</dbReference>
<evidence type="ECO:0000256" key="5">
    <source>
        <dbReference type="ARBA" id="ARBA00023242"/>
    </source>
</evidence>
<proteinExistence type="predicted"/>
<evidence type="ECO:0000313" key="7">
    <source>
        <dbReference type="Proteomes" id="UP000187209"/>
    </source>
</evidence>
<dbReference type="SMART" id="SM00320">
    <property type="entry name" value="WD40"/>
    <property type="match status" value="3"/>
</dbReference>
<keyword evidence="2" id="KW-0853">WD repeat</keyword>
<dbReference type="AlphaFoldDB" id="A0A1R2B400"/>
<keyword evidence="5" id="KW-0539">Nucleus</keyword>
<dbReference type="GO" id="GO:0006400">
    <property type="term" value="P:tRNA modification"/>
    <property type="evidence" value="ECO:0007669"/>
    <property type="project" value="TreeGrafter"/>
</dbReference>
<keyword evidence="3" id="KW-0819">tRNA processing</keyword>
<keyword evidence="4" id="KW-0677">Repeat</keyword>
<dbReference type="SUPFAM" id="SSF50978">
    <property type="entry name" value="WD40 repeat-like"/>
    <property type="match status" value="1"/>
</dbReference>
<dbReference type="GO" id="GO:0005634">
    <property type="term" value="C:nucleus"/>
    <property type="evidence" value="ECO:0007669"/>
    <property type="project" value="UniProtKB-SubCell"/>
</dbReference>
<evidence type="ECO:0000256" key="2">
    <source>
        <dbReference type="ARBA" id="ARBA00022574"/>
    </source>
</evidence>
<dbReference type="Pfam" id="PF00400">
    <property type="entry name" value="WD40"/>
    <property type="match status" value="2"/>
</dbReference>
<accession>A0A1R2B400</accession>
<comment type="subcellular location">
    <subcellularLocation>
        <location evidence="1">Nucleus</location>
    </subcellularLocation>
</comment>
<keyword evidence="7" id="KW-1185">Reference proteome</keyword>
<dbReference type="OrthoDB" id="371245at2759"/>
<dbReference type="GO" id="GO:0043527">
    <property type="term" value="C:tRNA methyltransferase complex"/>
    <property type="evidence" value="ECO:0007669"/>
    <property type="project" value="TreeGrafter"/>
</dbReference>
<dbReference type="InterPro" id="IPR001680">
    <property type="entry name" value="WD40_rpt"/>
</dbReference>
<name>A0A1R2B400_9CILI</name>
<comment type="caution">
    <text evidence="6">The sequence shown here is derived from an EMBL/GenBank/DDBJ whole genome shotgun (WGS) entry which is preliminary data.</text>
</comment>
<dbReference type="GO" id="GO:0036265">
    <property type="term" value="P:RNA (guanine-N7)-methylation"/>
    <property type="evidence" value="ECO:0007669"/>
    <property type="project" value="InterPro"/>
</dbReference>